<evidence type="ECO:0000256" key="2">
    <source>
        <dbReference type="ARBA" id="ARBA00022908"/>
    </source>
</evidence>
<dbReference type="GO" id="GO:0015074">
    <property type="term" value="P:DNA integration"/>
    <property type="evidence" value="ECO:0007669"/>
    <property type="project" value="UniProtKB-KW"/>
</dbReference>
<accession>A0AAE2ZRG9</accession>
<evidence type="ECO:0000259" key="5">
    <source>
        <dbReference type="PROSITE" id="PS51898"/>
    </source>
</evidence>
<keyword evidence="7" id="KW-1185">Reference proteome</keyword>
<dbReference type="InterPro" id="IPR050090">
    <property type="entry name" value="Tyrosine_recombinase_XerCD"/>
</dbReference>
<dbReference type="PANTHER" id="PTHR30349:SF41">
    <property type="entry name" value="INTEGRASE_RECOMBINASE PROTEIN MJ0367-RELATED"/>
    <property type="match status" value="1"/>
</dbReference>
<dbReference type="EMBL" id="JAICBX010000004">
    <property type="protein sequence ID" value="MBW8639507.1"/>
    <property type="molecule type" value="Genomic_DNA"/>
</dbReference>
<dbReference type="GO" id="GO:0006310">
    <property type="term" value="P:DNA recombination"/>
    <property type="evidence" value="ECO:0007669"/>
    <property type="project" value="UniProtKB-KW"/>
</dbReference>
<organism evidence="6 7">
    <name type="scientific">Flavimaribacter sediminis</name>
    <dbReference type="NCBI Taxonomy" id="2865987"/>
    <lineage>
        <taxon>Bacteria</taxon>
        <taxon>Pseudomonadati</taxon>
        <taxon>Pseudomonadota</taxon>
        <taxon>Alphaproteobacteria</taxon>
        <taxon>Hyphomicrobiales</taxon>
        <taxon>Rhizobiaceae</taxon>
        <taxon>Flavimaribacter</taxon>
    </lineage>
</organism>
<protein>
    <submittedName>
        <fullName evidence="6">Site-specific integrase</fullName>
    </submittedName>
</protein>
<dbReference type="InterPro" id="IPR002104">
    <property type="entry name" value="Integrase_catalytic"/>
</dbReference>
<dbReference type="PROSITE" id="PS51898">
    <property type="entry name" value="TYR_RECOMBINASE"/>
    <property type="match status" value="1"/>
</dbReference>
<dbReference type="RefSeq" id="WP_220230585.1">
    <property type="nucleotide sequence ID" value="NZ_JAICBX010000004.1"/>
</dbReference>
<proteinExistence type="inferred from homology"/>
<dbReference type="GO" id="GO:0003677">
    <property type="term" value="F:DNA binding"/>
    <property type="evidence" value="ECO:0007669"/>
    <property type="project" value="UniProtKB-KW"/>
</dbReference>
<dbReference type="InterPro" id="IPR011010">
    <property type="entry name" value="DNA_brk_join_enz"/>
</dbReference>
<evidence type="ECO:0000313" key="7">
    <source>
        <dbReference type="Proteomes" id="UP001196509"/>
    </source>
</evidence>
<dbReference type="Pfam" id="PF00589">
    <property type="entry name" value="Phage_integrase"/>
    <property type="match status" value="1"/>
</dbReference>
<dbReference type="InterPro" id="IPR013762">
    <property type="entry name" value="Integrase-like_cat_sf"/>
</dbReference>
<sequence>MTREEEADLLCELERENKKYAQLSRFLAETGARIGEALKLNWADIEPGYTTFWETKSHRPRTIPLSRRAQGVVQDVRDQERAQCGPFQDIPYPKFRDGWNLAKSRTTMRNDPQVVPHVLRHTCASRLAQSGVDIKRIQEFLGHRTLSMTLRYAHLSPRHLDVCADALNNMTH</sequence>
<dbReference type="PANTHER" id="PTHR30349">
    <property type="entry name" value="PHAGE INTEGRASE-RELATED"/>
    <property type="match status" value="1"/>
</dbReference>
<comment type="similarity">
    <text evidence="1">Belongs to the 'phage' integrase family.</text>
</comment>
<reference evidence="6" key="1">
    <citation type="submission" date="2021-08" db="EMBL/GenBank/DDBJ databases">
        <title>Hoeflea bacterium WL0058 sp. nov., isolated from the sediment.</title>
        <authorList>
            <person name="Wang L."/>
            <person name="Zhang D."/>
        </authorList>
    </citation>
    <scope>NUCLEOTIDE SEQUENCE</scope>
    <source>
        <strain evidence="6">WL0058</strain>
    </source>
</reference>
<keyword evidence="2" id="KW-0229">DNA integration</keyword>
<feature type="domain" description="Tyr recombinase" evidence="5">
    <location>
        <begin position="1"/>
        <end position="165"/>
    </location>
</feature>
<dbReference type="Gene3D" id="1.10.443.10">
    <property type="entry name" value="Intergrase catalytic core"/>
    <property type="match status" value="1"/>
</dbReference>
<dbReference type="CDD" id="cd00796">
    <property type="entry name" value="INT_Rci_Hp1_C"/>
    <property type="match status" value="1"/>
</dbReference>
<dbReference type="AlphaFoldDB" id="A0AAE2ZRG9"/>
<keyword evidence="3" id="KW-0238">DNA-binding</keyword>
<evidence type="ECO:0000256" key="1">
    <source>
        <dbReference type="ARBA" id="ARBA00008857"/>
    </source>
</evidence>
<dbReference type="SUPFAM" id="SSF56349">
    <property type="entry name" value="DNA breaking-rejoining enzymes"/>
    <property type="match status" value="1"/>
</dbReference>
<keyword evidence="4" id="KW-0233">DNA recombination</keyword>
<dbReference type="Proteomes" id="UP001196509">
    <property type="component" value="Unassembled WGS sequence"/>
</dbReference>
<evidence type="ECO:0000313" key="6">
    <source>
        <dbReference type="EMBL" id="MBW8639507.1"/>
    </source>
</evidence>
<name>A0AAE2ZRG9_9HYPH</name>
<evidence type="ECO:0000256" key="3">
    <source>
        <dbReference type="ARBA" id="ARBA00023125"/>
    </source>
</evidence>
<gene>
    <name evidence="6" type="ORF">K1W69_20100</name>
</gene>
<evidence type="ECO:0000256" key="4">
    <source>
        <dbReference type="ARBA" id="ARBA00023172"/>
    </source>
</evidence>
<comment type="caution">
    <text evidence="6">The sequence shown here is derived from an EMBL/GenBank/DDBJ whole genome shotgun (WGS) entry which is preliminary data.</text>
</comment>